<protein>
    <recommendedName>
        <fullName evidence="13">Mitochondrial 2-oxoglutarate/malate carrier protein</fullName>
    </recommendedName>
</protein>
<comment type="similarity">
    <text evidence="2 11">Belongs to the mitochondrial carrier (TC 2.A.29) family.</text>
</comment>
<feature type="repeat" description="Solcar" evidence="10">
    <location>
        <begin position="104"/>
        <end position="195"/>
    </location>
</feature>
<dbReference type="InterPro" id="IPR018108">
    <property type="entry name" value="MCP_transmembrane"/>
</dbReference>
<keyword evidence="6" id="KW-0999">Mitochondrion inner membrane</keyword>
<organism evidence="12">
    <name type="scientific">Zooxanthella nutricula</name>
    <dbReference type="NCBI Taxonomy" id="1333877"/>
    <lineage>
        <taxon>Eukaryota</taxon>
        <taxon>Sar</taxon>
        <taxon>Alveolata</taxon>
        <taxon>Dinophyceae</taxon>
        <taxon>Peridiniales</taxon>
        <taxon>Peridiniales incertae sedis</taxon>
        <taxon>Zooxanthella</taxon>
    </lineage>
</organism>
<keyword evidence="8" id="KW-0496">Mitochondrion</keyword>
<dbReference type="InterPro" id="IPR023395">
    <property type="entry name" value="MCP_dom_sf"/>
</dbReference>
<dbReference type="PANTHER" id="PTHR45618">
    <property type="entry name" value="MITOCHONDRIAL DICARBOXYLATE CARRIER-RELATED"/>
    <property type="match status" value="1"/>
</dbReference>
<feature type="repeat" description="Solcar" evidence="10">
    <location>
        <begin position="13"/>
        <end position="95"/>
    </location>
</feature>
<name>A0A7S2J2T0_9DINO</name>
<evidence type="ECO:0008006" key="13">
    <source>
        <dbReference type="Google" id="ProtNLM"/>
    </source>
</evidence>
<dbReference type="Gene3D" id="1.50.40.10">
    <property type="entry name" value="Mitochondrial carrier domain"/>
    <property type="match status" value="1"/>
</dbReference>
<evidence type="ECO:0000256" key="6">
    <source>
        <dbReference type="ARBA" id="ARBA00022792"/>
    </source>
</evidence>
<evidence type="ECO:0000256" key="8">
    <source>
        <dbReference type="ARBA" id="ARBA00023128"/>
    </source>
</evidence>
<dbReference type="FunFam" id="1.50.40.10:FF:000009">
    <property type="entry name" value="Mitochondrial 2-oxoglutarate/malate carrier protein"/>
    <property type="match status" value="1"/>
</dbReference>
<accession>A0A7S2J2T0</accession>
<gene>
    <name evidence="12" type="ORF">BRAN1462_LOCUS13723</name>
</gene>
<dbReference type="AlphaFoldDB" id="A0A7S2J2T0"/>
<evidence type="ECO:0000256" key="11">
    <source>
        <dbReference type="RuleBase" id="RU000488"/>
    </source>
</evidence>
<keyword evidence="4 10" id="KW-0812">Transmembrane</keyword>
<dbReference type="SUPFAM" id="SSF103506">
    <property type="entry name" value="Mitochondrial carrier"/>
    <property type="match status" value="1"/>
</dbReference>
<keyword evidence="3 11" id="KW-0813">Transport</keyword>
<evidence type="ECO:0000256" key="2">
    <source>
        <dbReference type="ARBA" id="ARBA00006375"/>
    </source>
</evidence>
<dbReference type="GO" id="GO:0005743">
    <property type="term" value="C:mitochondrial inner membrane"/>
    <property type="evidence" value="ECO:0007669"/>
    <property type="project" value="UniProtKB-SubCell"/>
</dbReference>
<evidence type="ECO:0000313" key="12">
    <source>
        <dbReference type="EMBL" id="CAD9534639.1"/>
    </source>
</evidence>
<keyword evidence="5" id="KW-0677">Repeat</keyword>
<feature type="repeat" description="Solcar" evidence="10">
    <location>
        <begin position="205"/>
        <end position="294"/>
    </location>
</feature>
<proteinExistence type="inferred from homology"/>
<dbReference type="Pfam" id="PF00153">
    <property type="entry name" value="Mito_carr"/>
    <property type="match status" value="3"/>
</dbReference>
<evidence type="ECO:0000256" key="1">
    <source>
        <dbReference type="ARBA" id="ARBA00004448"/>
    </source>
</evidence>
<dbReference type="InterPro" id="IPR050391">
    <property type="entry name" value="Mito_Metabolite_Transporter"/>
</dbReference>
<evidence type="ECO:0000256" key="9">
    <source>
        <dbReference type="ARBA" id="ARBA00023136"/>
    </source>
</evidence>
<evidence type="ECO:0000256" key="3">
    <source>
        <dbReference type="ARBA" id="ARBA00022448"/>
    </source>
</evidence>
<sequence length="300" mass="31397">MSACSVAAPSGAWAASKPFVNGGMAASIGISVMNPVDVVKTRLQIAGGGNPLSMARSMIAQQGLSSLYVGLTAQYLRAWTYQTARLGAYRSLTNALQAEPGKNPPLWQKAGAGLAAGAFGAIIGTPAELAIIRMQADTALPAAERRGYRNVGDALVRVVRSEGLSALLTGTGPTILRAMALNCGALASYDQSKEVIDDFVGQKGSKVGIAGASAISGLVGAVFSLPFDYVKMQIQRMQPDASGKLPFDGTLDCVQKTLKEHGPKRFYAGFPTYAMRISPMITLTWLILEGIQAVEAGQGW</sequence>
<evidence type="ECO:0000256" key="7">
    <source>
        <dbReference type="ARBA" id="ARBA00022989"/>
    </source>
</evidence>
<reference evidence="12" key="1">
    <citation type="submission" date="2021-01" db="EMBL/GenBank/DDBJ databases">
        <authorList>
            <person name="Corre E."/>
            <person name="Pelletier E."/>
            <person name="Niang G."/>
            <person name="Scheremetjew M."/>
            <person name="Finn R."/>
            <person name="Kale V."/>
            <person name="Holt S."/>
            <person name="Cochrane G."/>
            <person name="Meng A."/>
            <person name="Brown T."/>
            <person name="Cohen L."/>
        </authorList>
    </citation>
    <scope>NUCLEOTIDE SEQUENCE</scope>
    <source>
        <strain evidence="12">RCC3387</strain>
    </source>
</reference>
<evidence type="ECO:0000256" key="10">
    <source>
        <dbReference type="PROSITE-ProRule" id="PRU00282"/>
    </source>
</evidence>
<dbReference type="PROSITE" id="PS50920">
    <property type="entry name" value="SOLCAR"/>
    <property type="match status" value="3"/>
</dbReference>
<dbReference type="EMBL" id="HBGW01021702">
    <property type="protein sequence ID" value="CAD9534639.1"/>
    <property type="molecule type" value="Transcribed_RNA"/>
</dbReference>
<evidence type="ECO:0000256" key="4">
    <source>
        <dbReference type="ARBA" id="ARBA00022692"/>
    </source>
</evidence>
<evidence type="ECO:0000256" key="5">
    <source>
        <dbReference type="ARBA" id="ARBA00022737"/>
    </source>
</evidence>
<keyword evidence="9 10" id="KW-0472">Membrane</keyword>
<keyword evidence="7" id="KW-1133">Transmembrane helix</keyword>
<comment type="subcellular location">
    <subcellularLocation>
        <location evidence="1">Mitochondrion inner membrane</location>
        <topology evidence="1">Multi-pass membrane protein</topology>
    </subcellularLocation>
</comment>